<evidence type="ECO:0000313" key="1">
    <source>
        <dbReference type="EMBL" id="KAK7032028.1"/>
    </source>
</evidence>
<name>A0AAW0C395_9AGAR</name>
<keyword evidence="2" id="KW-1185">Reference proteome</keyword>
<organism evidence="1 2">
    <name type="scientific">Favolaschia claudopus</name>
    <dbReference type="NCBI Taxonomy" id="2862362"/>
    <lineage>
        <taxon>Eukaryota</taxon>
        <taxon>Fungi</taxon>
        <taxon>Dikarya</taxon>
        <taxon>Basidiomycota</taxon>
        <taxon>Agaricomycotina</taxon>
        <taxon>Agaricomycetes</taxon>
        <taxon>Agaricomycetidae</taxon>
        <taxon>Agaricales</taxon>
        <taxon>Marasmiineae</taxon>
        <taxon>Mycenaceae</taxon>
        <taxon>Favolaschia</taxon>
    </lineage>
</organism>
<protein>
    <submittedName>
        <fullName evidence="1">Uncharacterized protein</fullName>
    </submittedName>
</protein>
<proteinExistence type="predicted"/>
<dbReference type="AlphaFoldDB" id="A0AAW0C395"/>
<sequence>MVTTRCCAFGLTSEKEYKWKGGQKGLSTRYRPPQVASWITAGRGLRNGVMRGGVGPTLSDIGGYDESWWKWWAGLQPAWRVLDAERAGRFQREVYPEGGGEENWQTLRFPGNNGALSLVASLYWWGKRMDEKTASWEEAVTDVTWVLAGLVEAEKIRGGGASMSLEFC</sequence>
<comment type="caution">
    <text evidence="1">The sequence shown here is derived from an EMBL/GenBank/DDBJ whole genome shotgun (WGS) entry which is preliminary data.</text>
</comment>
<reference evidence="1 2" key="1">
    <citation type="journal article" date="2024" name="J Genomics">
        <title>Draft genome sequencing and assembly of Favolaschia claudopus CIRM-BRFM 2984 isolated from oak limbs.</title>
        <authorList>
            <person name="Navarro D."/>
            <person name="Drula E."/>
            <person name="Chaduli D."/>
            <person name="Cazenave R."/>
            <person name="Ahrendt S."/>
            <person name="Wang J."/>
            <person name="Lipzen A."/>
            <person name="Daum C."/>
            <person name="Barry K."/>
            <person name="Grigoriev I.V."/>
            <person name="Favel A."/>
            <person name="Rosso M.N."/>
            <person name="Martin F."/>
        </authorList>
    </citation>
    <scope>NUCLEOTIDE SEQUENCE [LARGE SCALE GENOMIC DNA]</scope>
    <source>
        <strain evidence="1 2">CIRM-BRFM 2984</strain>
    </source>
</reference>
<gene>
    <name evidence="1" type="ORF">R3P38DRAFT_2522498</name>
</gene>
<accession>A0AAW0C395</accession>
<dbReference type="EMBL" id="JAWWNJ010000024">
    <property type="protein sequence ID" value="KAK7032028.1"/>
    <property type="molecule type" value="Genomic_DNA"/>
</dbReference>
<dbReference type="Proteomes" id="UP001362999">
    <property type="component" value="Unassembled WGS sequence"/>
</dbReference>
<evidence type="ECO:0000313" key="2">
    <source>
        <dbReference type="Proteomes" id="UP001362999"/>
    </source>
</evidence>